<organism evidence="1 2">
    <name type="scientific">Dyella japonica</name>
    <dbReference type="NCBI Taxonomy" id="231455"/>
    <lineage>
        <taxon>Bacteria</taxon>
        <taxon>Pseudomonadati</taxon>
        <taxon>Pseudomonadota</taxon>
        <taxon>Gammaproteobacteria</taxon>
        <taxon>Lysobacterales</taxon>
        <taxon>Rhodanobacteraceae</taxon>
        <taxon>Dyella</taxon>
    </lineage>
</organism>
<dbReference type="Proteomes" id="UP001549184">
    <property type="component" value="Unassembled WGS sequence"/>
</dbReference>
<dbReference type="PANTHER" id="PTHR31299">
    <property type="entry name" value="ESTERASE, PUTATIVE (AFU_ORTHOLOGUE AFUA_1G05850)-RELATED"/>
    <property type="match status" value="1"/>
</dbReference>
<dbReference type="EMBL" id="JBEPMU010000001">
    <property type="protein sequence ID" value="MET3650634.1"/>
    <property type="molecule type" value="Genomic_DNA"/>
</dbReference>
<dbReference type="Gene3D" id="3.40.1660.10">
    <property type="entry name" value="EreA-like (biosynthetic domain)"/>
    <property type="match status" value="1"/>
</dbReference>
<dbReference type="Pfam" id="PF05139">
    <property type="entry name" value="Erythro_esteras"/>
    <property type="match status" value="1"/>
</dbReference>
<dbReference type="InterPro" id="IPR014622">
    <property type="entry name" value="UCP036794_erythomycin"/>
</dbReference>
<name>A0ABV2JP59_9GAMM</name>
<dbReference type="Gene3D" id="1.20.1440.30">
    <property type="entry name" value="Biosynthetic Protein domain"/>
    <property type="match status" value="1"/>
</dbReference>
<keyword evidence="2" id="KW-1185">Reference proteome</keyword>
<evidence type="ECO:0000313" key="1">
    <source>
        <dbReference type="EMBL" id="MET3650634.1"/>
    </source>
</evidence>
<dbReference type="CDD" id="cd14728">
    <property type="entry name" value="Ere-like"/>
    <property type="match status" value="1"/>
</dbReference>
<dbReference type="Gene3D" id="3.30.1870.10">
    <property type="entry name" value="EreA-like, domain 2"/>
    <property type="match status" value="1"/>
</dbReference>
<reference evidence="1 2" key="1">
    <citation type="submission" date="2024-06" db="EMBL/GenBank/DDBJ databases">
        <title>Sorghum-associated microbial communities from plants grown in Nebraska, USA.</title>
        <authorList>
            <person name="Schachtman D."/>
        </authorList>
    </citation>
    <scope>NUCLEOTIDE SEQUENCE [LARGE SCALE GENOMIC DNA]</scope>
    <source>
        <strain evidence="1 2">1073</strain>
    </source>
</reference>
<dbReference type="InterPro" id="IPR052036">
    <property type="entry name" value="Hydrolase/PRTase-associated"/>
</dbReference>
<sequence>MPASERSQLDLVRSHAQRLNGDSADYDDVVERAGECSLVLIGEATHGTHEFYQMRADISRRLIDEKGFEAIAVEGDWPDCYRVNRYVRGVNHDDSALEALGDFQRFPRWMWRNAVVEEFAGWLRTYNADRPLKDRVGFYGMDMYSLYRSADAVIGYLEKVDYEQAEIARHQYAALDHVRDPQRYGYEAAMGLRPDCSAAVREQLCEMVARAKDYQRNDGPTATDDYFFAERNAYVVAHAETYYRAMFGSRVASWNLRDAHMVHTLFALQRHLQHQGGRGRILVWAHNSHVGDARATDMSLGGEHNVGQLVRERGQMGDALLIGFTTYTGTVAAAEKWDGDVRFQRVKPAMSGSYEELFYRTKLLGFYLPLKSQWAQPLAGPQLERAIGVLYLPQSERESHYLHASLPAQFDVVFHIDETRAVDPLD</sequence>
<dbReference type="SUPFAM" id="SSF159501">
    <property type="entry name" value="EreA/ChaN-like"/>
    <property type="match status" value="1"/>
</dbReference>
<accession>A0ABV2JP59</accession>
<dbReference type="InterPro" id="IPR007815">
    <property type="entry name" value="Emycin_Estase"/>
</dbReference>
<proteinExistence type="predicted"/>
<dbReference type="PANTHER" id="PTHR31299:SF0">
    <property type="entry name" value="ESTERASE, PUTATIVE (AFU_ORTHOLOGUE AFUA_1G05850)-RELATED"/>
    <property type="match status" value="1"/>
</dbReference>
<protein>
    <submittedName>
        <fullName evidence="1">Erythromycin esterase-like protein</fullName>
    </submittedName>
</protein>
<dbReference type="PIRSF" id="PIRSF036794">
    <property type="entry name" value="UCP_erythr_ester"/>
    <property type="match status" value="1"/>
</dbReference>
<evidence type="ECO:0000313" key="2">
    <source>
        <dbReference type="Proteomes" id="UP001549184"/>
    </source>
</evidence>
<comment type="caution">
    <text evidence="1">The sequence shown here is derived from an EMBL/GenBank/DDBJ whole genome shotgun (WGS) entry which is preliminary data.</text>
</comment>
<gene>
    <name evidence="1" type="ORF">ABIC75_000336</name>
</gene>
<dbReference type="RefSeq" id="WP_354012127.1">
    <property type="nucleotide sequence ID" value="NZ_JBEPMU010000001.1"/>
</dbReference>